<dbReference type="InterPro" id="IPR015867">
    <property type="entry name" value="N-reg_PII/ATP_PRibTrfase_C"/>
</dbReference>
<dbReference type="AlphaFoldDB" id="A0A4R3NI82"/>
<dbReference type="FunFam" id="3.30.70.120:FF:000006">
    <property type="entry name" value="GTP cyclohydrolase 1 type 2 homolog"/>
    <property type="match status" value="1"/>
</dbReference>
<proteinExistence type="inferred from homology"/>
<sequence>MNKPATGQDVIRLFESWVPKHLAMEGDKIGLHVGTLNKPVHKVMITLDVLENVVDEAIEKEIDLIIAHHPLIFKPLKKITPDDEKGRIVEKLIKHNITVYAAHTNLDIAEGGVNDLLMDQLGIEDREVLIEMGSEELVKVVVFVPETHQEEVREALGNAGAGHIGHYSHCTFQTEGQGTFKPLEGTNPFIGKQGELEKVDEVRMETIVPVSILSRVLKAMEESHPYEEVAYDLYPLKNEGKTYGLGRIGRLEQPISLKEFAEHAKQAFKVSGLRVTGDLTRQVQTIGVIGGDGNKFISQARRKGVDVLITGDLYYHTAHDALGMGLSVIDPGHHIEKVMKNGVQTYLSRQLSKNGYDTEVMVSEINTDPFQFL</sequence>
<feature type="binding site" evidence="5">
    <location>
        <position position="107"/>
    </location>
    <ligand>
        <name>a divalent metal cation</name>
        <dbReference type="ChEBI" id="CHEBI:60240"/>
        <label>1</label>
    </ligand>
</feature>
<protein>
    <recommendedName>
        <fullName evidence="2 4">GTP cyclohydrolase 1 type 2 homolog</fullName>
    </recommendedName>
</protein>
<dbReference type="FunFam" id="3.40.1390.30:FF:000001">
    <property type="entry name" value="GTP cyclohydrolase 1 type 2"/>
    <property type="match status" value="1"/>
</dbReference>
<evidence type="ECO:0000256" key="1">
    <source>
        <dbReference type="ARBA" id="ARBA00006964"/>
    </source>
</evidence>
<name>A0A4R3NI82_9BACI</name>
<accession>A0A4R3NI82</accession>
<evidence type="ECO:0000313" key="7">
    <source>
        <dbReference type="Proteomes" id="UP000294650"/>
    </source>
</evidence>
<dbReference type="PANTHER" id="PTHR13799:SF14">
    <property type="entry name" value="GTP CYCLOHYDROLASE 1 TYPE 2 HOMOLOG"/>
    <property type="match status" value="1"/>
</dbReference>
<dbReference type="PANTHER" id="PTHR13799">
    <property type="entry name" value="NGG1 INTERACTING FACTOR 3"/>
    <property type="match status" value="1"/>
</dbReference>
<dbReference type="PIRSF" id="PIRSF037489">
    <property type="entry name" value="UCP037489_NIF3_YqfO"/>
    <property type="match status" value="1"/>
</dbReference>
<evidence type="ECO:0000256" key="5">
    <source>
        <dbReference type="PIRSR" id="PIRSR602678-1"/>
    </source>
</evidence>
<dbReference type="Pfam" id="PF01784">
    <property type="entry name" value="DUF34_NIF3"/>
    <property type="match status" value="1"/>
</dbReference>
<dbReference type="GO" id="GO:0046872">
    <property type="term" value="F:metal ion binding"/>
    <property type="evidence" value="ECO:0007669"/>
    <property type="project" value="UniProtKB-UniRule"/>
</dbReference>
<organism evidence="6 7">
    <name type="scientific">Melghiribacillus thermohalophilus</name>
    <dbReference type="NCBI Taxonomy" id="1324956"/>
    <lineage>
        <taxon>Bacteria</taxon>
        <taxon>Bacillati</taxon>
        <taxon>Bacillota</taxon>
        <taxon>Bacilli</taxon>
        <taxon>Bacillales</taxon>
        <taxon>Bacillaceae</taxon>
        <taxon>Melghiribacillus</taxon>
    </lineage>
</organism>
<dbReference type="Gene3D" id="3.40.1390.30">
    <property type="entry name" value="NIF3 (NGG1p interacting factor 3)-like"/>
    <property type="match status" value="1"/>
</dbReference>
<dbReference type="EMBL" id="SMAN01000001">
    <property type="protein sequence ID" value="TCT27002.1"/>
    <property type="molecule type" value="Genomic_DNA"/>
</dbReference>
<keyword evidence="3 4" id="KW-0479">Metal-binding</keyword>
<reference evidence="6 7" key="1">
    <citation type="submission" date="2019-03" db="EMBL/GenBank/DDBJ databases">
        <title>Genomic Encyclopedia of Type Strains, Phase IV (KMG-IV): sequencing the most valuable type-strain genomes for metagenomic binning, comparative biology and taxonomic classification.</title>
        <authorList>
            <person name="Goeker M."/>
        </authorList>
    </citation>
    <scope>NUCLEOTIDE SEQUENCE [LARGE SCALE GENOMIC DNA]</scope>
    <source>
        <strain evidence="6 7">DSM 25894</strain>
    </source>
</reference>
<dbReference type="Proteomes" id="UP000294650">
    <property type="component" value="Unassembled WGS sequence"/>
</dbReference>
<dbReference type="NCBIfam" id="TIGR00486">
    <property type="entry name" value="YbgI_SA1388"/>
    <property type="match status" value="1"/>
</dbReference>
<dbReference type="Gene3D" id="3.30.70.120">
    <property type="match status" value="1"/>
</dbReference>
<evidence type="ECO:0000313" key="6">
    <source>
        <dbReference type="EMBL" id="TCT27002.1"/>
    </source>
</evidence>
<dbReference type="GO" id="GO:0005737">
    <property type="term" value="C:cytoplasm"/>
    <property type="evidence" value="ECO:0007669"/>
    <property type="project" value="TreeGrafter"/>
</dbReference>
<feature type="binding site" evidence="5">
    <location>
        <position position="69"/>
    </location>
    <ligand>
        <name>a divalent metal cation</name>
        <dbReference type="ChEBI" id="CHEBI:60240"/>
        <label>1</label>
    </ligand>
</feature>
<keyword evidence="7" id="KW-1185">Reference proteome</keyword>
<dbReference type="InterPro" id="IPR002678">
    <property type="entry name" value="DUF34/NIF3"/>
</dbReference>
<comment type="similarity">
    <text evidence="1 4">Belongs to the GTP cyclohydrolase I type 2/NIF3 family.</text>
</comment>
<feature type="binding site" evidence="5">
    <location>
        <position position="68"/>
    </location>
    <ligand>
        <name>a divalent metal cation</name>
        <dbReference type="ChEBI" id="CHEBI:60240"/>
        <label>1</label>
    </ligand>
</feature>
<gene>
    <name evidence="6" type="ORF">EDD68_101368</name>
</gene>
<evidence type="ECO:0000256" key="4">
    <source>
        <dbReference type="PIRNR" id="PIRNR037489"/>
    </source>
</evidence>
<evidence type="ECO:0000256" key="3">
    <source>
        <dbReference type="ARBA" id="ARBA00022723"/>
    </source>
</evidence>
<evidence type="ECO:0000256" key="2">
    <source>
        <dbReference type="ARBA" id="ARBA00022112"/>
    </source>
</evidence>
<dbReference type="OrthoDB" id="9792792at2"/>
<comment type="caution">
    <text evidence="6">The sequence shown here is derived from an EMBL/GenBank/DDBJ whole genome shotgun (WGS) entry which is preliminary data.</text>
</comment>
<dbReference type="SUPFAM" id="SSF102705">
    <property type="entry name" value="NIF3 (NGG1p interacting factor 3)-like"/>
    <property type="match status" value="1"/>
</dbReference>
<feature type="binding site" evidence="5">
    <location>
        <position position="333"/>
    </location>
    <ligand>
        <name>a divalent metal cation</name>
        <dbReference type="ChEBI" id="CHEBI:60240"/>
        <label>1</label>
    </ligand>
</feature>
<feature type="binding site" evidence="5">
    <location>
        <position position="336"/>
    </location>
    <ligand>
        <name>a divalent metal cation</name>
        <dbReference type="ChEBI" id="CHEBI:60240"/>
        <label>1</label>
    </ligand>
</feature>
<dbReference type="InterPro" id="IPR036069">
    <property type="entry name" value="DUF34/NIF3_sf"/>
</dbReference>
<dbReference type="InterPro" id="IPR017221">
    <property type="entry name" value="DUF34/NIF3_bac"/>
</dbReference>
<dbReference type="RefSeq" id="WP_132370496.1">
    <property type="nucleotide sequence ID" value="NZ_SMAN01000001.1"/>
</dbReference>